<organism evidence="2 3">
    <name type="scientific">Syntrophobotulus glycolicus (strain DSM 8271 / FlGlyR)</name>
    <dbReference type="NCBI Taxonomy" id="645991"/>
    <lineage>
        <taxon>Bacteria</taxon>
        <taxon>Bacillati</taxon>
        <taxon>Bacillota</taxon>
        <taxon>Clostridia</taxon>
        <taxon>Eubacteriales</taxon>
        <taxon>Desulfitobacteriaceae</taxon>
        <taxon>Syntrophobotulus</taxon>
    </lineage>
</organism>
<keyword evidence="3" id="KW-1185">Reference proteome</keyword>
<proteinExistence type="predicted"/>
<dbReference type="EMBL" id="CP002547">
    <property type="protein sequence ID" value="ADY55840.1"/>
    <property type="molecule type" value="Genomic_DNA"/>
</dbReference>
<accession>F0SXK7</accession>
<gene>
    <name evidence="2" type="ordered locus">Sgly_1540</name>
</gene>
<dbReference type="Pfam" id="PF10057">
    <property type="entry name" value="MpsC"/>
    <property type="match status" value="1"/>
</dbReference>
<dbReference type="HOGENOM" id="CLU_2119925_0_0_9"/>
<dbReference type="STRING" id="645991.Sgly_1540"/>
<reference evidence="2 3" key="1">
    <citation type="journal article" date="2011" name="Stand. Genomic Sci.">
        <title>Complete genome sequence of Syntrophobotulus glycolicus type strain (FlGlyR).</title>
        <authorList>
            <person name="Han C."/>
            <person name="Mwirichia R."/>
            <person name="Chertkov O."/>
            <person name="Held B."/>
            <person name="Lapidus A."/>
            <person name="Nolan M."/>
            <person name="Lucas S."/>
            <person name="Hammon N."/>
            <person name="Deshpande S."/>
            <person name="Cheng J.F."/>
            <person name="Tapia R."/>
            <person name="Goodwin L."/>
            <person name="Pitluck S."/>
            <person name="Huntemann M."/>
            <person name="Liolios K."/>
            <person name="Ivanova N."/>
            <person name="Pagani I."/>
            <person name="Mavromatis K."/>
            <person name="Ovchinikova G."/>
            <person name="Pati A."/>
            <person name="Chen A."/>
            <person name="Palaniappan K."/>
            <person name="Land M."/>
            <person name="Hauser L."/>
            <person name="Brambilla E.M."/>
            <person name="Rohde M."/>
            <person name="Spring S."/>
            <person name="Sikorski J."/>
            <person name="Goker M."/>
            <person name="Woyke T."/>
            <person name="Bristow J."/>
            <person name="Eisen J.A."/>
            <person name="Markowitz V."/>
            <person name="Hugenholtz P."/>
            <person name="Kyrpides N.C."/>
            <person name="Klenk H.P."/>
            <person name="Detter J.C."/>
        </authorList>
    </citation>
    <scope>NUCLEOTIDE SEQUENCE [LARGE SCALE GENOMIC DNA]</scope>
    <source>
        <strain evidence="3">DSM 8271 / FlGlyR</strain>
    </source>
</reference>
<sequence>MKHPGQMVSAEQLIERQIARLIKENIGKGPVSTEVKITEDLVVCCFEGYLTKAEELIIGSGYSEKIIEYRSRYVTQCISEIETILKEILNRKIKSFFPSWIPEKNLACWTIFLD</sequence>
<reference evidence="3" key="2">
    <citation type="submission" date="2011-02" db="EMBL/GenBank/DDBJ databases">
        <title>The complete genome of Syntrophobotulus glycolicus DSM 8271.</title>
        <authorList>
            <person name="Lucas S."/>
            <person name="Copeland A."/>
            <person name="Lapidus A."/>
            <person name="Bruce D."/>
            <person name="Goodwin L."/>
            <person name="Pitluck S."/>
            <person name="Kyrpides N."/>
            <person name="Mavromatis K."/>
            <person name="Pagani I."/>
            <person name="Ivanova N."/>
            <person name="Mikhailova N."/>
            <person name="Chertkov O."/>
            <person name="Held B."/>
            <person name="Detter J.C."/>
            <person name="Tapia R."/>
            <person name="Han C."/>
            <person name="Land M."/>
            <person name="Hauser L."/>
            <person name="Markowitz V."/>
            <person name="Cheng J.-F."/>
            <person name="Hugenholtz P."/>
            <person name="Woyke T."/>
            <person name="Wu D."/>
            <person name="Spring S."/>
            <person name="Schroeder M."/>
            <person name="Brambilla E."/>
            <person name="Klenk H.-P."/>
            <person name="Eisen J.A."/>
        </authorList>
    </citation>
    <scope>NUCLEOTIDE SEQUENCE [LARGE SCALE GENOMIC DNA]</scope>
    <source>
        <strain evidence="3">DSM 8271 / FlGlyR</strain>
    </source>
</reference>
<dbReference type="AlphaFoldDB" id="F0SXK7"/>
<evidence type="ECO:0000259" key="1">
    <source>
        <dbReference type="Pfam" id="PF10057"/>
    </source>
</evidence>
<protein>
    <recommendedName>
        <fullName evidence="1">Na+-translocating membrane potential-generating system MpsC domain-containing protein</fullName>
    </recommendedName>
</protein>
<feature type="domain" description="Na+-translocating membrane potential-generating system MpsC" evidence="1">
    <location>
        <begin position="10"/>
        <end position="111"/>
    </location>
</feature>
<dbReference type="KEGG" id="sgy:Sgly_1540"/>
<name>F0SXK7_SYNGF</name>
<dbReference type="RefSeq" id="WP_013624710.1">
    <property type="nucleotide sequence ID" value="NC_015172.1"/>
</dbReference>
<dbReference type="OrthoDB" id="1681703at2"/>
<dbReference type="InterPro" id="IPR018745">
    <property type="entry name" value="MpsC"/>
</dbReference>
<dbReference type="Proteomes" id="UP000007488">
    <property type="component" value="Chromosome"/>
</dbReference>
<dbReference type="eggNOG" id="COG5609">
    <property type="taxonomic scope" value="Bacteria"/>
</dbReference>
<evidence type="ECO:0000313" key="3">
    <source>
        <dbReference type="Proteomes" id="UP000007488"/>
    </source>
</evidence>
<evidence type="ECO:0000313" key="2">
    <source>
        <dbReference type="EMBL" id="ADY55840.1"/>
    </source>
</evidence>